<evidence type="ECO:0000256" key="1">
    <source>
        <dbReference type="SAM" id="SignalP"/>
    </source>
</evidence>
<dbReference type="EMBL" id="WNKZ01000078">
    <property type="protein sequence ID" value="MTV55286.1"/>
    <property type="molecule type" value="Genomic_DNA"/>
</dbReference>
<keyword evidence="5" id="KW-1185">Reference proteome</keyword>
<accession>A0A6I3T3J0</accession>
<comment type="caution">
    <text evidence="3">The sequence shown here is derived from an EMBL/GenBank/DDBJ whole genome shotgun (WGS) entry which is preliminary data.</text>
</comment>
<evidence type="ECO:0000313" key="4">
    <source>
        <dbReference type="Proteomes" id="UP000430634"/>
    </source>
</evidence>
<proteinExistence type="predicted"/>
<dbReference type="OrthoDB" id="574237at2"/>
<reference evidence="2" key="4">
    <citation type="submission" date="2024-05" db="EMBL/GenBank/DDBJ databases">
        <authorList>
            <person name="Sun Q."/>
            <person name="Zhou Y."/>
        </authorList>
    </citation>
    <scope>NUCLEOTIDE SEQUENCE</scope>
    <source>
        <strain evidence="2">CGMCC 1.15931</strain>
    </source>
</reference>
<dbReference type="EMBL" id="BMKG01000002">
    <property type="protein sequence ID" value="GGB86340.1"/>
    <property type="molecule type" value="Genomic_DNA"/>
</dbReference>
<evidence type="ECO:0000313" key="2">
    <source>
        <dbReference type="EMBL" id="GGB86340.1"/>
    </source>
</evidence>
<reference evidence="3 4" key="3">
    <citation type="submission" date="2019-11" db="EMBL/GenBank/DDBJ databases">
        <title>Type strains purchased from KCTC, JCM and DSMZ.</title>
        <authorList>
            <person name="Lu H."/>
        </authorList>
    </citation>
    <scope>NUCLEOTIDE SEQUENCE [LARGE SCALE GENOMIC DNA]</scope>
    <source>
        <strain evidence="3 4">KCTC 52429</strain>
    </source>
</reference>
<dbReference type="Proteomes" id="UP000430634">
    <property type="component" value="Unassembled WGS sequence"/>
</dbReference>
<dbReference type="RefSeq" id="WP_155472561.1">
    <property type="nucleotide sequence ID" value="NZ_BMKG01000002.1"/>
</dbReference>
<keyword evidence="1" id="KW-0732">Signal</keyword>
<feature type="chain" id="PRO_5026331962" description="DUF3108 domain-containing protein" evidence="1">
    <location>
        <begin position="26"/>
        <end position="211"/>
    </location>
</feature>
<name>A0A6I3T3J0_9BURK</name>
<dbReference type="AlphaFoldDB" id="A0A6I3T3J0"/>
<evidence type="ECO:0000313" key="3">
    <source>
        <dbReference type="EMBL" id="MTV55286.1"/>
    </source>
</evidence>
<evidence type="ECO:0008006" key="6">
    <source>
        <dbReference type="Google" id="ProtNLM"/>
    </source>
</evidence>
<sequence length="211" mass="22499">MQRHAMASRAALLAAALLAAAPAVADPQPAPGDRWLYRGTYRDMATPGAPTRTRLVRVAVQGTNVLGKPILGGDILGFGMHSDTCLVDVLASEELAGEVACGAPLAAGRRWHGSDAGRFRDLEQWFDVTGTEPVEVDGATHVATVIRTSRLVFPPSPRIASRRSTYHYVPALKGMTSIVHELLDQEGAVQLHESMQMLRFTPAGQAAPDGP</sequence>
<evidence type="ECO:0000313" key="5">
    <source>
        <dbReference type="Proteomes" id="UP000622638"/>
    </source>
</evidence>
<reference evidence="2" key="1">
    <citation type="journal article" date="2014" name="Int. J. Syst. Evol. Microbiol.">
        <title>Complete genome of a new Firmicutes species belonging to the dominant human colonic microbiota ('Ruminococcus bicirculans') reveals two chromosomes and a selective capacity to utilize plant glucans.</title>
        <authorList>
            <consortium name="NISC Comparative Sequencing Program"/>
            <person name="Wegmann U."/>
            <person name="Louis P."/>
            <person name="Goesmann A."/>
            <person name="Henrissat B."/>
            <person name="Duncan S.H."/>
            <person name="Flint H.J."/>
        </authorList>
    </citation>
    <scope>NUCLEOTIDE SEQUENCE</scope>
    <source>
        <strain evidence="2">CGMCC 1.15931</strain>
    </source>
</reference>
<feature type="signal peptide" evidence="1">
    <location>
        <begin position="1"/>
        <end position="25"/>
    </location>
</feature>
<organism evidence="3 4">
    <name type="scientific">Pseudoduganella buxea</name>
    <dbReference type="NCBI Taxonomy" id="1949069"/>
    <lineage>
        <taxon>Bacteria</taxon>
        <taxon>Pseudomonadati</taxon>
        <taxon>Pseudomonadota</taxon>
        <taxon>Betaproteobacteria</taxon>
        <taxon>Burkholderiales</taxon>
        <taxon>Oxalobacteraceae</taxon>
        <taxon>Telluria group</taxon>
        <taxon>Pseudoduganella</taxon>
    </lineage>
</organism>
<gene>
    <name evidence="2" type="ORF">GCM10011572_05380</name>
    <name evidence="3" type="ORF">GM672_21410</name>
</gene>
<reference evidence="5" key="2">
    <citation type="journal article" date="2019" name="Int. J. Syst. Evol. Microbiol.">
        <title>The Global Catalogue of Microorganisms (GCM) 10K type strain sequencing project: providing services to taxonomists for standard genome sequencing and annotation.</title>
        <authorList>
            <consortium name="The Broad Institute Genomics Platform"/>
            <consortium name="The Broad Institute Genome Sequencing Center for Infectious Disease"/>
            <person name="Wu L."/>
            <person name="Ma J."/>
        </authorList>
    </citation>
    <scope>NUCLEOTIDE SEQUENCE [LARGE SCALE GENOMIC DNA]</scope>
    <source>
        <strain evidence="5">CGMCC 1.15931</strain>
    </source>
</reference>
<dbReference type="Proteomes" id="UP000622638">
    <property type="component" value="Unassembled WGS sequence"/>
</dbReference>
<protein>
    <recommendedName>
        <fullName evidence="6">DUF3108 domain-containing protein</fullName>
    </recommendedName>
</protein>